<comment type="cofactor">
    <cofactor evidence="2 8">
        <name>FAD</name>
        <dbReference type="ChEBI" id="CHEBI:57692"/>
    </cofactor>
</comment>
<evidence type="ECO:0000256" key="2">
    <source>
        <dbReference type="ARBA" id="ARBA00001974"/>
    </source>
</evidence>
<keyword evidence="7 8" id="KW-0560">Oxidoreductase</keyword>
<reference evidence="10" key="2">
    <citation type="submission" date="2015-09" db="EMBL/GenBank/DDBJ databases">
        <title>Draft genome sequence of Mycobacterium neoaurum DSM 44074.</title>
        <authorList>
            <person name="Croce O."/>
            <person name="Robert C."/>
            <person name="Raoult D."/>
            <person name="Drancourt M."/>
        </authorList>
    </citation>
    <scope>NUCLEOTIDE SEQUENCE</scope>
    <source>
        <strain evidence="10">DSM 44074</strain>
    </source>
</reference>
<keyword evidence="4 8" id="KW-0816">Tricarboxylic acid cycle</keyword>
<reference evidence="10" key="1">
    <citation type="submission" date="2014-05" db="EMBL/GenBank/DDBJ databases">
        <authorList>
            <person name="Urmite Genomes"/>
        </authorList>
    </citation>
    <scope>NUCLEOTIDE SEQUENCE</scope>
    <source>
        <strain evidence="10">DSM 44074</strain>
    </source>
</reference>
<dbReference type="PANTHER" id="PTHR43104">
    <property type="entry name" value="L-2-HYDROXYGLUTARATE DEHYDROGENASE, MITOCHONDRIAL"/>
    <property type="match status" value="1"/>
</dbReference>
<dbReference type="Proteomes" id="UP000028864">
    <property type="component" value="Unassembled WGS sequence"/>
</dbReference>
<evidence type="ECO:0000256" key="7">
    <source>
        <dbReference type="ARBA" id="ARBA00023002"/>
    </source>
</evidence>
<dbReference type="Pfam" id="PF06039">
    <property type="entry name" value="Mqo"/>
    <property type="match status" value="1"/>
</dbReference>
<evidence type="ECO:0000256" key="1">
    <source>
        <dbReference type="ARBA" id="ARBA00001139"/>
    </source>
</evidence>
<dbReference type="InterPro" id="IPR036188">
    <property type="entry name" value="FAD/NAD-bd_sf"/>
</dbReference>
<sequence length="454" mass="49780">MTTDTRTAPVDVALIGGGIMSATLGAMLALLQPDWRVTIVERADDIATESSHPWNNAGTGHSGYCELNYMPDPADAGTPGAVAEQFALSRRWWAHLVDSGLLDPAFVTTAPHMDVVFGDRDIAYLRRRFDTMRTVAAFAEMRYSQDPAVIAEWAPLVMAGCEPAQRVAATWHPAGTDIDFGALTRDLARLITGDTLLGHEVRTLTRTPDGGWRVAGRCGRERFELDADRVFVGAGGHTLTLLQRAGLPEIHGYGVLPVGAAFLRCSDPEITRHHAAKVYGQAPIGAPPMSVPHLDRRVVEGDAHLMFGPYATVSTRLLVRGRLTDFFGTVRPHNVRALIRAATGNKTLIRYLIGQLLTPDRRRFDQLRRYYPNADPRDWEWISAGQRAQLVAPDGQLRTGTELIVAADDTIAGLLGASPGASTSVPIMIDLLRRWFPREWDSWRHRAGFGLLAS</sequence>
<accession>A0AAV2WLA7</accession>
<dbReference type="NCBIfam" id="NF003606">
    <property type="entry name" value="PRK05257.2-1"/>
    <property type="match status" value="1"/>
</dbReference>
<dbReference type="AlphaFoldDB" id="A0AAV2WLA7"/>
<dbReference type="InterPro" id="IPR006231">
    <property type="entry name" value="MQO"/>
</dbReference>
<name>A0AAV2WLA7_MYCNE</name>
<evidence type="ECO:0000256" key="9">
    <source>
        <dbReference type="SAM" id="Phobius"/>
    </source>
</evidence>
<evidence type="ECO:0000256" key="6">
    <source>
        <dbReference type="ARBA" id="ARBA00022827"/>
    </source>
</evidence>
<comment type="catalytic activity">
    <reaction evidence="1 8">
        <text>(S)-malate + a quinone = a quinol + oxaloacetate</text>
        <dbReference type="Rhea" id="RHEA:46012"/>
        <dbReference type="ChEBI" id="CHEBI:15589"/>
        <dbReference type="ChEBI" id="CHEBI:16452"/>
        <dbReference type="ChEBI" id="CHEBI:24646"/>
        <dbReference type="ChEBI" id="CHEBI:132124"/>
        <dbReference type="EC" id="1.1.5.4"/>
    </reaction>
</comment>
<dbReference type="EC" id="1.1.5.4" evidence="8"/>
<dbReference type="GO" id="GO:0006099">
    <property type="term" value="P:tricarboxylic acid cycle"/>
    <property type="evidence" value="ECO:0007669"/>
    <property type="project" value="UniProtKB-UniRule"/>
</dbReference>
<dbReference type="GO" id="GO:0008924">
    <property type="term" value="F:L-malate dehydrogenase (quinone) activity"/>
    <property type="evidence" value="ECO:0007669"/>
    <property type="project" value="UniProtKB-UniRule"/>
</dbReference>
<dbReference type="EMBL" id="LK021338">
    <property type="protein sequence ID" value="CDQ45030.1"/>
    <property type="molecule type" value="Genomic_DNA"/>
</dbReference>
<keyword evidence="6 8" id="KW-0274">FAD</keyword>
<comment type="similarity">
    <text evidence="8">Belongs to the MQO family.</text>
</comment>
<organism evidence="10 11">
    <name type="scientific">Mycolicibacterium neoaurum</name>
    <name type="common">Mycobacterium neoaurum</name>
    <dbReference type="NCBI Taxonomy" id="1795"/>
    <lineage>
        <taxon>Bacteria</taxon>
        <taxon>Bacillati</taxon>
        <taxon>Actinomycetota</taxon>
        <taxon>Actinomycetes</taxon>
        <taxon>Mycobacteriales</taxon>
        <taxon>Mycobacteriaceae</taxon>
        <taxon>Mycolicibacterium</taxon>
    </lineage>
</organism>
<dbReference type="PANTHER" id="PTHR43104:SF2">
    <property type="entry name" value="L-2-HYDROXYGLUTARATE DEHYDROGENASE, MITOCHONDRIAL"/>
    <property type="match status" value="1"/>
</dbReference>
<evidence type="ECO:0000256" key="3">
    <source>
        <dbReference type="ARBA" id="ARBA00005012"/>
    </source>
</evidence>
<dbReference type="Gene3D" id="3.30.9.10">
    <property type="entry name" value="D-Amino Acid Oxidase, subunit A, domain 2"/>
    <property type="match status" value="1"/>
</dbReference>
<evidence type="ECO:0000256" key="4">
    <source>
        <dbReference type="ARBA" id="ARBA00022532"/>
    </source>
</evidence>
<keyword evidence="9" id="KW-1133">Transmembrane helix</keyword>
<dbReference type="Gene3D" id="3.50.50.60">
    <property type="entry name" value="FAD/NAD(P)-binding domain"/>
    <property type="match status" value="1"/>
</dbReference>
<dbReference type="GO" id="GO:0047545">
    <property type="term" value="F:(S)-2-hydroxyglutarate dehydrogenase activity"/>
    <property type="evidence" value="ECO:0007669"/>
    <property type="project" value="TreeGrafter"/>
</dbReference>
<proteinExistence type="inferred from homology"/>
<keyword evidence="9" id="KW-0472">Membrane</keyword>
<protein>
    <recommendedName>
        <fullName evidence="8">Probable malate:quinone oxidoreductase</fullName>
        <ecNumber evidence="8">1.1.5.4</ecNumber>
    </recommendedName>
    <alternativeName>
        <fullName evidence="8">MQO</fullName>
    </alternativeName>
    <alternativeName>
        <fullName evidence="8">Malate dehydrogenase [quinone]</fullName>
    </alternativeName>
</protein>
<feature type="transmembrane region" description="Helical" evidence="9">
    <location>
        <begin position="12"/>
        <end position="31"/>
    </location>
</feature>
<evidence type="ECO:0000256" key="5">
    <source>
        <dbReference type="ARBA" id="ARBA00022630"/>
    </source>
</evidence>
<dbReference type="HAMAP" id="MF_00212">
    <property type="entry name" value="MQO"/>
    <property type="match status" value="1"/>
</dbReference>
<keyword evidence="9" id="KW-0812">Transmembrane</keyword>
<dbReference type="RefSeq" id="WP_030136375.1">
    <property type="nucleotide sequence ID" value="NZ_LK021338.1"/>
</dbReference>
<comment type="pathway">
    <text evidence="3 8">Carbohydrate metabolism; tricarboxylic acid cycle; oxaloacetate from (S)-malate (quinone route): step 1/1.</text>
</comment>
<gene>
    <name evidence="8" type="primary">mqo</name>
    <name evidence="10" type="ORF">BN1047_02917</name>
</gene>
<evidence type="ECO:0000313" key="11">
    <source>
        <dbReference type="Proteomes" id="UP000028864"/>
    </source>
</evidence>
<keyword evidence="5 8" id="KW-0285">Flavoprotein</keyword>
<dbReference type="SUPFAM" id="SSF51905">
    <property type="entry name" value="FAD/NAD(P)-binding domain"/>
    <property type="match status" value="1"/>
</dbReference>
<evidence type="ECO:0000313" key="10">
    <source>
        <dbReference type="EMBL" id="CDQ45030.1"/>
    </source>
</evidence>
<evidence type="ECO:0000256" key="8">
    <source>
        <dbReference type="HAMAP-Rule" id="MF_00212"/>
    </source>
</evidence>